<accession>A0A9D3S3G1</accession>
<dbReference type="InterPro" id="IPR003877">
    <property type="entry name" value="SPRY_dom"/>
</dbReference>
<name>A0A9D3S3G1_ANGAN</name>
<dbReference type="InterPro" id="IPR058030">
    <property type="entry name" value="TRIM8/14/16/25/29/45/65_CC"/>
</dbReference>
<dbReference type="Proteomes" id="UP001044222">
    <property type="component" value="Unassembled WGS sequence"/>
</dbReference>
<dbReference type="SUPFAM" id="SSF49899">
    <property type="entry name" value="Concanavalin A-like lectins/glucanases"/>
    <property type="match status" value="1"/>
</dbReference>
<protein>
    <recommendedName>
        <fullName evidence="5">B30.2/SPRY domain-containing protein</fullName>
    </recommendedName>
</protein>
<dbReference type="PRINTS" id="PR01407">
    <property type="entry name" value="BUTYPHLNCDUF"/>
</dbReference>
<proteinExistence type="predicted"/>
<dbReference type="SMART" id="SM00449">
    <property type="entry name" value="SPRY"/>
    <property type="match status" value="1"/>
</dbReference>
<feature type="coiled-coil region" evidence="4">
    <location>
        <begin position="33"/>
        <end position="143"/>
    </location>
</feature>
<feature type="domain" description="B30.2/SPRY" evidence="5">
    <location>
        <begin position="200"/>
        <end position="391"/>
    </location>
</feature>
<evidence type="ECO:0000256" key="3">
    <source>
        <dbReference type="ARBA" id="ARBA00022833"/>
    </source>
</evidence>
<gene>
    <name evidence="6" type="ORF">ANANG_G00032950</name>
</gene>
<dbReference type="InterPro" id="IPR001870">
    <property type="entry name" value="B30.2/SPRY"/>
</dbReference>
<dbReference type="AlphaFoldDB" id="A0A9D3S3G1"/>
<dbReference type="PANTHER" id="PTHR25465:SF14">
    <property type="entry name" value="E3 UBIQUITIN-PROTEIN LIGASE TRIM65"/>
    <property type="match status" value="1"/>
</dbReference>
<evidence type="ECO:0000256" key="4">
    <source>
        <dbReference type="SAM" id="Coils"/>
    </source>
</evidence>
<dbReference type="InterPro" id="IPR043136">
    <property type="entry name" value="B30.2/SPRY_sf"/>
</dbReference>
<dbReference type="Pfam" id="PF25600">
    <property type="entry name" value="TRIM_CC"/>
    <property type="match status" value="1"/>
</dbReference>
<keyword evidence="1" id="KW-0479">Metal-binding</keyword>
<sequence length="396" mass="43862">MSHHRLGLEGGGCYSQVEWSGDCPLCESDQEDLRNVDIQRARKQAQLQECQRAVQGRIRAGERELEDFQQALNSLKCSASAVVGDSEALFSDLAQRLEQTRVEVRARLEAQEKAVLSRVEREVEELDREVAELRKREEGIDQLLLTEDNGQFLRAASLLCVQPACGRRPRAAEVSTDCFGAARRALSHLRARMEELWREEVDKITKAVNPNVYQLPATDGCKGAEKMATAVPFPLAPSACSSRTSGPERPSSGIPVASLWTQTRRTPLCYWEVEWRGGGWVDIGVTYRGIGRKGGGKPCLLGRNENSWRLRCTHSGYAAWHDNRKTTVAAAPCPRIGVLLERQQGALSFYSLSSAVALLHTFHCPFSQPLYPAFRLDLDSTVLICPPVSPSASSDL</sequence>
<keyword evidence="4" id="KW-0175">Coiled coil</keyword>
<keyword evidence="3" id="KW-0862">Zinc</keyword>
<dbReference type="PANTHER" id="PTHR25465">
    <property type="entry name" value="B-BOX DOMAIN CONTAINING"/>
    <property type="match status" value="1"/>
</dbReference>
<dbReference type="InterPro" id="IPR003879">
    <property type="entry name" value="Butyrophylin_SPRY"/>
</dbReference>
<dbReference type="InterPro" id="IPR013320">
    <property type="entry name" value="ConA-like_dom_sf"/>
</dbReference>
<dbReference type="EMBL" id="JAFIRN010000002">
    <property type="protein sequence ID" value="KAG5854009.1"/>
    <property type="molecule type" value="Genomic_DNA"/>
</dbReference>
<dbReference type="GO" id="GO:0008270">
    <property type="term" value="F:zinc ion binding"/>
    <property type="evidence" value="ECO:0007669"/>
    <property type="project" value="UniProtKB-KW"/>
</dbReference>
<evidence type="ECO:0000313" key="7">
    <source>
        <dbReference type="Proteomes" id="UP001044222"/>
    </source>
</evidence>
<dbReference type="Gene3D" id="2.60.120.920">
    <property type="match status" value="1"/>
</dbReference>
<dbReference type="InterPro" id="IPR051051">
    <property type="entry name" value="E3_ubiq-ligase_TRIM/RNF"/>
</dbReference>
<evidence type="ECO:0000256" key="1">
    <source>
        <dbReference type="ARBA" id="ARBA00022723"/>
    </source>
</evidence>
<keyword evidence="2" id="KW-0863">Zinc-finger</keyword>
<organism evidence="6 7">
    <name type="scientific">Anguilla anguilla</name>
    <name type="common">European freshwater eel</name>
    <name type="synonym">Muraena anguilla</name>
    <dbReference type="NCBI Taxonomy" id="7936"/>
    <lineage>
        <taxon>Eukaryota</taxon>
        <taxon>Metazoa</taxon>
        <taxon>Chordata</taxon>
        <taxon>Craniata</taxon>
        <taxon>Vertebrata</taxon>
        <taxon>Euteleostomi</taxon>
        <taxon>Actinopterygii</taxon>
        <taxon>Neopterygii</taxon>
        <taxon>Teleostei</taxon>
        <taxon>Anguilliformes</taxon>
        <taxon>Anguillidae</taxon>
        <taxon>Anguilla</taxon>
    </lineage>
</organism>
<dbReference type="PROSITE" id="PS50188">
    <property type="entry name" value="B302_SPRY"/>
    <property type="match status" value="1"/>
</dbReference>
<comment type="caution">
    <text evidence="6">The sequence shown here is derived from an EMBL/GenBank/DDBJ whole genome shotgun (WGS) entry which is preliminary data.</text>
</comment>
<evidence type="ECO:0000259" key="5">
    <source>
        <dbReference type="PROSITE" id="PS50188"/>
    </source>
</evidence>
<keyword evidence="7" id="KW-1185">Reference proteome</keyword>
<dbReference type="Pfam" id="PF00622">
    <property type="entry name" value="SPRY"/>
    <property type="match status" value="1"/>
</dbReference>
<evidence type="ECO:0000313" key="6">
    <source>
        <dbReference type="EMBL" id="KAG5854009.1"/>
    </source>
</evidence>
<reference evidence="6" key="1">
    <citation type="submission" date="2021-01" db="EMBL/GenBank/DDBJ databases">
        <title>A chromosome-scale assembly of European eel, Anguilla anguilla.</title>
        <authorList>
            <person name="Henkel C."/>
            <person name="Jong-Raadsen S.A."/>
            <person name="Dufour S."/>
            <person name="Weltzien F.-A."/>
            <person name="Palstra A.P."/>
            <person name="Pelster B."/>
            <person name="Spaink H.P."/>
            <person name="Van Den Thillart G.E."/>
            <person name="Jansen H."/>
            <person name="Zahm M."/>
            <person name="Klopp C."/>
            <person name="Cedric C."/>
            <person name="Louis A."/>
            <person name="Berthelot C."/>
            <person name="Parey E."/>
            <person name="Roest Crollius H."/>
            <person name="Montfort J."/>
            <person name="Robinson-Rechavi M."/>
            <person name="Bucao C."/>
            <person name="Bouchez O."/>
            <person name="Gislard M."/>
            <person name="Lluch J."/>
            <person name="Milhes M."/>
            <person name="Lampietro C."/>
            <person name="Lopez Roques C."/>
            <person name="Donnadieu C."/>
            <person name="Braasch I."/>
            <person name="Desvignes T."/>
            <person name="Postlethwait J."/>
            <person name="Bobe J."/>
            <person name="Guiguen Y."/>
            <person name="Dirks R."/>
        </authorList>
    </citation>
    <scope>NUCLEOTIDE SEQUENCE</scope>
    <source>
        <strain evidence="6">Tag_6206</strain>
        <tissue evidence="6">Liver</tissue>
    </source>
</reference>
<evidence type="ECO:0000256" key="2">
    <source>
        <dbReference type="ARBA" id="ARBA00022771"/>
    </source>
</evidence>